<proteinExistence type="predicted"/>
<dbReference type="Proteomes" id="UP000179807">
    <property type="component" value="Unassembled WGS sequence"/>
</dbReference>
<reference evidence="3" key="1">
    <citation type="submission" date="2016-10" db="EMBL/GenBank/DDBJ databases">
        <authorList>
            <person name="Benchimol M."/>
            <person name="Almeida L.G."/>
            <person name="Vasconcelos A.T."/>
            <person name="Perreira-Neves A."/>
            <person name="Rosa I.A."/>
            <person name="Tasca T."/>
            <person name="Bogo M.R."/>
            <person name="de Souza W."/>
        </authorList>
    </citation>
    <scope>NUCLEOTIDE SEQUENCE [LARGE SCALE GENOMIC DNA]</scope>
    <source>
        <strain evidence="3">K</strain>
    </source>
</reference>
<evidence type="ECO:0000313" key="3">
    <source>
        <dbReference type="EMBL" id="OHT02111.1"/>
    </source>
</evidence>
<dbReference type="AlphaFoldDB" id="A0A1J4JSJ6"/>
<evidence type="ECO:0000256" key="2">
    <source>
        <dbReference type="SAM" id="SignalP"/>
    </source>
</evidence>
<gene>
    <name evidence="3" type="ORF">TRFO_07312</name>
</gene>
<dbReference type="RefSeq" id="XP_068355247.1">
    <property type="nucleotide sequence ID" value="XM_068493601.1"/>
</dbReference>
<dbReference type="EMBL" id="MLAK01000882">
    <property type="protein sequence ID" value="OHT02111.1"/>
    <property type="molecule type" value="Genomic_DNA"/>
</dbReference>
<dbReference type="GeneID" id="94828305"/>
<feature type="chain" id="PRO_5013085661" evidence="2">
    <location>
        <begin position="21"/>
        <end position="201"/>
    </location>
</feature>
<accession>A0A1J4JSJ6</accession>
<comment type="caution">
    <text evidence="3">The sequence shown here is derived from an EMBL/GenBank/DDBJ whole genome shotgun (WGS) entry which is preliminary data.</text>
</comment>
<feature type="signal peptide" evidence="2">
    <location>
        <begin position="1"/>
        <end position="20"/>
    </location>
</feature>
<keyword evidence="4" id="KW-1185">Reference proteome</keyword>
<sequence>MIKKISLHVFLIAIFSLTYSKIKNIMACACNLKNYGSRTLVGNWFEERITLDKHFGPGSLQLKDMDLECQVKPFEVCPKWEMDHPSIKTSQYQEDTDIRHLEERNQIHRRINTANARRRLQGTGTLALEGIPGSTCTPSQLTHQFIDPHKMRFKTTYQKAYCRPETEMRCRGPGKTGAATSRMPPRIACTDSTWSPGWREK</sequence>
<evidence type="ECO:0000313" key="4">
    <source>
        <dbReference type="Proteomes" id="UP000179807"/>
    </source>
</evidence>
<dbReference type="OrthoDB" id="10510676at2759"/>
<dbReference type="VEuPathDB" id="TrichDB:TRFO_07312"/>
<keyword evidence="2" id="KW-0732">Signal</keyword>
<name>A0A1J4JSJ6_9EUKA</name>
<protein>
    <submittedName>
        <fullName evidence="3">Uncharacterized protein</fullName>
    </submittedName>
</protein>
<organism evidence="3 4">
    <name type="scientific">Tritrichomonas foetus</name>
    <dbReference type="NCBI Taxonomy" id="1144522"/>
    <lineage>
        <taxon>Eukaryota</taxon>
        <taxon>Metamonada</taxon>
        <taxon>Parabasalia</taxon>
        <taxon>Tritrichomonadida</taxon>
        <taxon>Tritrichomonadidae</taxon>
        <taxon>Tritrichomonas</taxon>
    </lineage>
</organism>
<evidence type="ECO:0000256" key="1">
    <source>
        <dbReference type="SAM" id="MobiDB-lite"/>
    </source>
</evidence>
<feature type="region of interest" description="Disordered" evidence="1">
    <location>
        <begin position="168"/>
        <end position="201"/>
    </location>
</feature>